<sequence>MRNHFVVYVFDLKSNAFYILDNYLSRARIENIYGTSPTVMKEALAHFLMSHNETRYKGEAVDGLEPVVVKMPWRNTTNIDDCGVYAMRHMETFKGDSKWVCGLKKKDCKMVVCILTSCYLRTMNSWSVQILDSCVKFCVSRKGQVMVE</sequence>
<evidence type="ECO:0000313" key="2">
    <source>
        <dbReference type="Proteomes" id="UP001443914"/>
    </source>
</evidence>
<proteinExistence type="predicted"/>
<reference evidence="1" key="1">
    <citation type="submission" date="2024-03" db="EMBL/GenBank/DDBJ databases">
        <title>WGS assembly of Saponaria officinalis var. Norfolk2.</title>
        <authorList>
            <person name="Jenkins J."/>
            <person name="Shu S."/>
            <person name="Grimwood J."/>
            <person name="Barry K."/>
            <person name="Goodstein D."/>
            <person name="Schmutz J."/>
            <person name="Leebens-Mack J."/>
            <person name="Osbourn A."/>
        </authorList>
    </citation>
    <scope>NUCLEOTIDE SEQUENCE [LARGE SCALE GENOMIC DNA]</scope>
    <source>
        <strain evidence="1">JIC</strain>
    </source>
</reference>
<evidence type="ECO:0000313" key="1">
    <source>
        <dbReference type="EMBL" id="KAK9671767.1"/>
    </source>
</evidence>
<dbReference type="AlphaFoldDB" id="A0AAW1H3G2"/>
<protein>
    <recommendedName>
        <fullName evidence="3">Ubiquitin-like protease family profile domain-containing protein</fullName>
    </recommendedName>
</protein>
<evidence type="ECO:0008006" key="3">
    <source>
        <dbReference type="Google" id="ProtNLM"/>
    </source>
</evidence>
<dbReference type="SUPFAM" id="SSF54001">
    <property type="entry name" value="Cysteine proteinases"/>
    <property type="match status" value="1"/>
</dbReference>
<accession>A0AAW1H3G2</accession>
<keyword evidence="2" id="KW-1185">Reference proteome</keyword>
<dbReference type="Proteomes" id="UP001443914">
    <property type="component" value="Unassembled WGS sequence"/>
</dbReference>
<comment type="caution">
    <text evidence="1">The sequence shown here is derived from an EMBL/GenBank/DDBJ whole genome shotgun (WGS) entry which is preliminary data.</text>
</comment>
<dbReference type="EMBL" id="JBDFQZ010000012">
    <property type="protein sequence ID" value="KAK9671767.1"/>
    <property type="molecule type" value="Genomic_DNA"/>
</dbReference>
<dbReference type="InterPro" id="IPR038765">
    <property type="entry name" value="Papain-like_cys_pep_sf"/>
</dbReference>
<gene>
    <name evidence="1" type="ORF">RND81_12G053400</name>
</gene>
<dbReference type="Gene3D" id="3.40.395.10">
    <property type="entry name" value="Adenoviral Proteinase, Chain A"/>
    <property type="match status" value="1"/>
</dbReference>
<name>A0AAW1H3G2_SAPOF</name>
<organism evidence="1 2">
    <name type="scientific">Saponaria officinalis</name>
    <name type="common">Common soapwort</name>
    <name type="synonym">Lychnis saponaria</name>
    <dbReference type="NCBI Taxonomy" id="3572"/>
    <lineage>
        <taxon>Eukaryota</taxon>
        <taxon>Viridiplantae</taxon>
        <taxon>Streptophyta</taxon>
        <taxon>Embryophyta</taxon>
        <taxon>Tracheophyta</taxon>
        <taxon>Spermatophyta</taxon>
        <taxon>Magnoliopsida</taxon>
        <taxon>eudicotyledons</taxon>
        <taxon>Gunneridae</taxon>
        <taxon>Pentapetalae</taxon>
        <taxon>Caryophyllales</taxon>
        <taxon>Caryophyllaceae</taxon>
        <taxon>Caryophylleae</taxon>
        <taxon>Saponaria</taxon>
    </lineage>
</organism>